<dbReference type="InterPro" id="IPR051959">
    <property type="entry name" value="PAK1-Kinase_Regulator"/>
</dbReference>
<evidence type="ECO:0000256" key="2">
    <source>
        <dbReference type="ARBA" id="ARBA00022737"/>
    </source>
</evidence>
<reference evidence="6" key="2">
    <citation type="submission" date="2013-12" db="EMBL/GenBank/DDBJ databases">
        <title>Evolution of pathogenesis and genome organization in the Tremellales.</title>
        <authorList>
            <person name="Cuomo C."/>
            <person name="Litvintseva A."/>
            <person name="Heitman J."/>
            <person name="Chen Y."/>
            <person name="Sun S."/>
            <person name="Springer D."/>
            <person name="Dromer F."/>
            <person name="Young S."/>
            <person name="Zeng Q."/>
            <person name="Chapman S."/>
            <person name="Gujja S."/>
            <person name="Saif S."/>
            <person name="Birren B."/>
        </authorList>
    </citation>
    <scope>NUCLEOTIDE SEQUENCE [LARGE SCALE GENOMIC DNA]</scope>
    <source>
        <strain evidence="6">BCC8398</strain>
    </source>
</reference>
<dbReference type="AlphaFoldDB" id="A0A1B9GPY1"/>
<feature type="repeat" description="WD" evidence="3">
    <location>
        <begin position="158"/>
        <end position="199"/>
    </location>
</feature>
<dbReference type="Proteomes" id="UP000092666">
    <property type="component" value="Unassembled WGS sequence"/>
</dbReference>
<dbReference type="PANTHER" id="PTHR44675:SF1">
    <property type="entry name" value="P21-ACTIVATED PROTEIN KINASE-INTERACTING PROTEIN 1"/>
    <property type="match status" value="1"/>
</dbReference>
<dbReference type="InterPro" id="IPR015943">
    <property type="entry name" value="WD40/YVTN_repeat-like_dom_sf"/>
</dbReference>
<dbReference type="EMBL" id="KV700127">
    <property type="protein sequence ID" value="OCF33063.1"/>
    <property type="molecule type" value="Genomic_DNA"/>
</dbReference>
<keyword evidence="1 3" id="KW-0853">WD repeat</keyword>
<keyword evidence="6" id="KW-1185">Reference proteome</keyword>
<keyword evidence="2" id="KW-0677">Repeat</keyword>
<dbReference type="STRING" id="1296120.A0A1B9GPY1"/>
<proteinExistence type="predicted"/>
<accession>A0A1B9GPY1</accession>
<feature type="region of interest" description="Disordered" evidence="4">
    <location>
        <begin position="502"/>
        <end position="567"/>
    </location>
</feature>
<feature type="region of interest" description="Disordered" evidence="4">
    <location>
        <begin position="1"/>
        <end position="106"/>
    </location>
</feature>
<feature type="repeat" description="WD" evidence="3">
    <location>
        <begin position="241"/>
        <end position="282"/>
    </location>
</feature>
<organism evidence="5 6">
    <name type="scientific">Kwoniella heveanensis BCC8398</name>
    <dbReference type="NCBI Taxonomy" id="1296120"/>
    <lineage>
        <taxon>Eukaryota</taxon>
        <taxon>Fungi</taxon>
        <taxon>Dikarya</taxon>
        <taxon>Basidiomycota</taxon>
        <taxon>Agaricomycotina</taxon>
        <taxon>Tremellomycetes</taxon>
        <taxon>Tremellales</taxon>
        <taxon>Cryptococcaceae</taxon>
        <taxon>Kwoniella</taxon>
    </lineage>
</organism>
<dbReference type="InterPro" id="IPR036322">
    <property type="entry name" value="WD40_repeat_dom_sf"/>
</dbReference>
<evidence type="ECO:0000256" key="1">
    <source>
        <dbReference type="ARBA" id="ARBA00022574"/>
    </source>
</evidence>
<feature type="compositionally biased region" description="Polar residues" evidence="4">
    <location>
        <begin position="502"/>
        <end position="512"/>
    </location>
</feature>
<evidence type="ECO:0000256" key="4">
    <source>
        <dbReference type="SAM" id="MobiDB-lite"/>
    </source>
</evidence>
<dbReference type="PROSITE" id="PS50082">
    <property type="entry name" value="WD_REPEATS_2"/>
    <property type="match status" value="2"/>
</dbReference>
<evidence type="ECO:0000313" key="5">
    <source>
        <dbReference type="EMBL" id="OCF33063.1"/>
    </source>
</evidence>
<feature type="compositionally biased region" description="Low complexity" evidence="4">
    <location>
        <begin position="96"/>
        <end position="106"/>
    </location>
</feature>
<dbReference type="InterPro" id="IPR001680">
    <property type="entry name" value="WD40_rpt"/>
</dbReference>
<feature type="compositionally biased region" description="Low complexity" evidence="4">
    <location>
        <begin position="11"/>
        <end position="24"/>
    </location>
</feature>
<gene>
    <name evidence="5" type="ORF">I316_05108</name>
</gene>
<feature type="compositionally biased region" description="Acidic residues" evidence="4">
    <location>
        <begin position="514"/>
        <end position="567"/>
    </location>
</feature>
<dbReference type="SMART" id="SM00320">
    <property type="entry name" value="WD40"/>
    <property type="match status" value="5"/>
</dbReference>
<feature type="region of interest" description="Disordered" evidence="4">
    <location>
        <begin position="373"/>
        <end position="398"/>
    </location>
</feature>
<dbReference type="PROSITE" id="PS50294">
    <property type="entry name" value="WD_REPEATS_REGION"/>
    <property type="match status" value="2"/>
</dbReference>
<dbReference type="SUPFAM" id="SSF50978">
    <property type="entry name" value="WD40 repeat-like"/>
    <property type="match status" value="1"/>
</dbReference>
<name>A0A1B9GPY1_9TREE</name>
<dbReference type="PROSITE" id="PS00678">
    <property type="entry name" value="WD_REPEATS_1"/>
    <property type="match status" value="2"/>
</dbReference>
<dbReference type="Pfam" id="PF00400">
    <property type="entry name" value="WD40"/>
    <property type="match status" value="3"/>
</dbReference>
<feature type="compositionally biased region" description="Low complexity" evidence="4">
    <location>
        <begin position="39"/>
        <end position="86"/>
    </location>
</feature>
<evidence type="ECO:0000256" key="3">
    <source>
        <dbReference type="PROSITE-ProRule" id="PRU00221"/>
    </source>
</evidence>
<protein>
    <submittedName>
        <fullName evidence="5">Protein MAK11</fullName>
    </submittedName>
</protein>
<dbReference type="OrthoDB" id="308449at2759"/>
<reference evidence="5 6" key="1">
    <citation type="submission" date="2013-07" db="EMBL/GenBank/DDBJ databases">
        <title>The Genome Sequence of Cryptococcus heveanensis BCC8398.</title>
        <authorList>
            <consortium name="The Broad Institute Genome Sequencing Platform"/>
            <person name="Cuomo C."/>
            <person name="Litvintseva A."/>
            <person name="Chen Y."/>
            <person name="Heitman J."/>
            <person name="Sun S."/>
            <person name="Springer D."/>
            <person name="Dromer F."/>
            <person name="Young S.K."/>
            <person name="Zeng Q."/>
            <person name="Gargeya S."/>
            <person name="Fitzgerald M."/>
            <person name="Abouelleil A."/>
            <person name="Alvarado L."/>
            <person name="Berlin A.M."/>
            <person name="Chapman S.B."/>
            <person name="Dewar J."/>
            <person name="Goldberg J."/>
            <person name="Griggs A."/>
            <person name="Gujja S."/>
            <person name="Hansen M."/>
            <person name="Howarth C."/>
            <person name="Imamovic A."/>
            <person name="Larimer J."/>
            <person name="McCowan C."/>
            <person name="Murphy C."/>
            <person name="Pearson M."/>
            <person name="Priest M."/>
            <person name="Roberts A."/>
            <person name="Saif S."/>
            <person name="Shea T."/>
            <person name="Sykes S."/>
            <person name="Wortman J."/>
            <person name="Nusbaum C."/>
            <person name="Birren B."/>
        </authorList>
    </citation>
    <scope>NUCLEOTIDE SEQUENCE [LARGE SCALE GENOMIC DNA]</scope>
    <source>
        <strain evidence="5 6">BCC8398</strain>
    </source>
</reference>
<dbReference type="Gene3D" id="2.130.10.10">
    <property type="entry name" value="YVTN repeat-like/Quinoprotein amine dehydrogenase"/>
    <property type="match status" value="2"/>
</dbReference>
<dbReference type="InterPro" id="IPR019775">
    <property type="entry name" value="WD40_repeat_CS"/>
</dbReference>
<feature type="compositionally biased region" description="Acidic residues" evidence="4">
    <location>
        <begin position="375"/>
        <end position="389"/>
    </location>
</feature>
<sequence length="567" mass="60858">MGKHAKSKSNGRPAGPGASSRPAPYTKGKQPRVEVKFEGPSSGSSAPATSAATSNSSKARSNIQVKAANVKSSAATAAAAATSTPSTKEKGKSKAVTESTSVQSSTTMPISTGTFVIIAGSYEKLLYGLEGSYPSTSTAGARGKASNNNPTLEPIFIFPAHLACVKAVAASPGGKWLATGSEDEFVKVWDLRRRKEVGSLSQHTGSITSLHFPTQSHLITTSVDSTLSLFRTSDWALLKTLKGHSGRVNHVDVHPTGRVALSVGKDMTLKMWDLMRGRGAASLPLGTEAEMVKFSQTGTHFAVLFPRKVQIYSLTLKLLHTLTTKSRFNTLAFASLLRSGEGDENNEEEDEEEEELLCVGTEKGVVEVYNITVGTDEESEDEDEDEGEGGESVQNGKGADVEKVATLIGHTNRIKSVSVLPFAAPAIDGQDGLRKTTLLTTVSSDGLINLYDLSAISGLKIPTSETQEQEQKIEPVASYDTKGSRLTCVYIADGQDVARTVAGQNKKSQAAQNVDDEEEDDDDEEEDMYESGEGDEDEDDDEEMVEFEDEEEEEEEEEDEEEGEYED</sequence>
<evidence type="ECO:0000313" key="6">
    <source>
        <dbReference type="Proteomes" id="UP000092666"/>
    </source>
</evidence>
<dbReference type="PANTHER" id="PTHR44675">
    <property type="entry name" value="PAK1 INTERACTING PROTEIN 1"/>
    <property type="match status" value="1"/>
</dbReference>